<dbReference type="PROSITE" id="PS51257">
    <property type="entry name" value="PROKAR_LIPOPROTEIN"/>
    <property type="match status" value="1"/>
</dbReference>
<evidence type="ECO:0000313" key="2">
    <source>
        <dbReference type="EMBL" id="ADI17260.1"/>
    </source>
</evidence>
<organism evidence="2">
    <name type="scientific">uncultured alpha proteobacterium HF0070_17D04</name>
    <dbReference type="NCBI Taxonomy" id="710805"/>
    <lineage>
        <taxon>Bacteria</taxon>
        <taxon>Pseudomonadati</taxon>
        <taxon>Pseudomonadota</taxon>
        <taxon>Alphaproteobacteria</taxon>
        <taxon>environmental samples</taxon>
    </lineage>
</organism>
<protein>
    <submittedName>
        <fullName evidence="2">DnaJ-class molecular chaperone</fullName>
    </submittedName>
</protein>
<accession>E0XS69</accession>
<dbReference type="EMBL" id="GU474859">
    <property type="protein sequence ID" value="ADI17260.1"/>
    <property type="molecule type" value="Genomic_DNA"/>
</dbReference>
<dbReference type="SMART" id="SM00271">
    <property type="entry name" value="DnaJ"/>
    <property type="match status" value="1"/>
</dbReference>
<feature type="domain" description="J" evidence="1">
    <location>
        <begin position="171"/>
        <end position="228"/>
    </location>
</feature>
<dbReference type="InterPro" id="IPR001623">
    <property type="entry name" value="DnaJ_domain"/>
</dbReference>
<evidence type="ECO:0000259" key="1">
    <source>
        <dbReference type="PROSITE" id="PS50076"/>
    </source>
</evidence>
<dbReference type="SUPFAM" id="SSF46565">
    <property type="entry name" value="Chaperone J-domain"/>
    <property type="match status" value="1"/>
</dbReference>
<dbReference type="CDD" id="cd06257">
    <property type="entry name" value="DnaJ"/>
    <property type="match status" value="1"/>
</dbReference>
<proteinExistence type="predicted"/>
<dbReference type="PRINTS" id="PR00625">
    <property type="entry name" value="JDOMAIN"/>
</dbReference>
<dbReference type="Pfam" id="PF00226">
    <property type="entry name" value="DnaJ"/>
    <property type="match status" value="1"/>
</dbReference>
<dbReference type="PROSITE" id="PS50076">
    <property type="entry name" value="DNAJ_2"/>
    <property type="match status" value="1"/>
</dbReference>
<reference evidence="2" key="1">
    <citation type="journal article" date="2011" name="Environ. Microbiol.">
        <title>Time-series analyses of Monterey Bay coastal microbial picoplankton using a 'genome proxy' microarray.</title>
        <authorList>
            <person name="Rich V.I."/>
            <person name="Pham V.D."/>
            <person name="Eppley J."/>
            <person name="Shi Y."/>
            <person name="DeLong E.F."/>
        </authorList>
    </citation>
    <scope>NUCLEOTIDE SEQUENCE</scope>
</reference>
<name>E0XS69_9PROT</name>
<dbReference type="Gene3D" id="1.10.287.110">
    <property type="entry name" value="DnaJ domain"/>
    <property type="match status" value="1"/>
</dbReference>
<dbReference type="InterPro" id="IPR036869">
    <property type="entry name" value="J_dom_sf"/>
</dbReference>
<dbReference type="AlphaFoldDB" id="E0XS69"/>
<sequence length="236" mass="26886">MKARPEAFSLWRRPWSCAISGAGVLIACEMQDGMMDHIMRRPSRPEAKIPGFTAPDDEEPSSRTRICEAEGCQAEAHYPAPRSRDALRDYIWFCLEHVRAYNKSWNYYEGLQGAALEAEIRRATTWERPSWKFATGKPVEEIFDDPMGVFDFDNTGNGDPRFRHLSPEERQAWKTLRMEPVSDLDAVKSQYKQLAKEHHPDINGGDAGAEERLKEINLAYDLIRKSLQTAAAPTIS</sequence>